<dbReference type="EMBL" id="ACQT01000050">
    <property type="protein sequence ID" value="EER60575.1"/>
    <property type="molecule type" value="Genomic_DNA"/>
</dbReference>
<evidence type="ECO:0000313" key="2">
    <source>
        <dbReference type="Proteomes" id="UP000003856"/>
    </source>
</evidence>
<reference evidence="1 2" key="1">
    <citation type="submission" date="2009-05" db="EMBL/GenBank/DDBJ databases">
        <title>The draft genome of Acidovorax delafieldii 2AN.</title>
        <authorList>
            <consortium name="US DOE Joint Genome Institute (JGI-PGF)"/>
            <person name="Lucas S."/>
            <person name="Copeland A."/>
            <person name="Lapidus A."/>
            <person name="Glavina del Rio T."/>
            <person name="Tice H."/>
            <person name="Bruce D."/>
            <person name="Goodwin L."/>
            <person name="Pitluck S."/>
            <person name="Larimer F."/>
            <person name="Land M.L."/>
            <person name="Hauser L."/>
            <person name="Shelobolina E.S."/>
            <person name="Picardal F."/>
            <person name="Roden E."/>
            <person name="Emerson D."/>
        </authorList>
    </citation>
    <scope>NUCLEOTIDE SEQUENCE [LARGE SCALE GENOMIC DNA]</scope>
    <source>
        <strain evidence="1 2">2AN</strain>
    </source>
</reference>
<sequence>QAIARGDVAALGDWAPAQVIDALQKLCHDLLAARVGAAPRYFAMADLPKPPPLGALTRWSRALVKEARTADHPFNAGLMLEALVAQARNTLHSRH</sequence>
<keyword evidence="2" id="KW-1185">Reference proteome</keyword>
<evidence type="ECO:0000313" key="1">
    <source>
        <dbReference type="EMBL" id="EER60575.1"/>
    </source>
</evidence>
<dbReference type="PATRIC" id="fig|573060.9.peg.3283"/>
<dbReference type="GO" id="GO:0003887">
    <property type="term" value="F:DNA-directed DNA polymerase activity"/>
    <property type="evidence" value="ECO:0007669"/>
    <property type="project" value="UniProtKB-KW"/>
</dbReference>
<keyword evidence="1" id="KW-0808">Transferase</keyword>
<accession>C5T4P0</accession>
<proteinExistence type="predicted"/>
<protein>
    <submittedName>
        <fullName evidence="1">DNA-directed DNA polymerase</fullName>
    </submittedName>
</protein>
<dbReference type="AlphaFoldDB" id="C5T4P0"/>
<name>C5T4P0_ACIDE</name>
<keyword evidence="1" id="KW-0239">DNA-directed DNA polymerase</keyword>
<dbReference type="Proteomes" id="UP000003856">
    <property type="component" value="Unassembled WGS sequence"/>
</dbReference>
<feature type="non-terminal residue" evidence="1">
    <location>
        <position position="1"/>
    </location>
</feature>
<keyword evidence="1" id="KW-0548">Nucleotidyltransferase</keyword>
<comment type="caution">
    <text evidence="1">The sequence shown here is derived from an EMBL/GenBank/DDBJ whole genome shotgun (WGS) entry which is preliminary data.</text>
</comment>
<organism evidence="1 2">
    <name type="scientific">Acidovorax delafieldii 2AN</name>
    <dbReference type="NCBI Taxonomy" id="573060"/>
    <lineage>
        <taxon>Bacteria</taxon>
        <taxon>Pseudomonadati</taxon>
        <taxon>Pseudomonadota</taxon>
        <taxon>Betaproteobacteria</taxon>
        <taxon>Burkholderiales</taxon>
        <taxon>Comamonadaceae</taxon>
        <taxon>Acidovorax</taxon>
    </lineage>
</organism>
<gene>
    <name evidence="1" type="ORF">AcdelDRAFT_1870</name>
</gene>